<evidence type="ECO:0000256" key="1">
    <source>
        <dbReference type="SAM" id="MobiDB-lite"/>
    </source>
</evidence>
<dbReference type="Pfam" id="PF13814">
    <property type="entry name" value="Replic_Relax"/>
    <property type="match status" value="1"/>
</dbReference>
<dbReference type="AlphaFoldDB" id="A0A7G1P618"/>
<feature type="compositionally biased region" description="Polar residues" evidence="1">
    <location>
        <begin position="315"/>
        <end position="325"/>
    </location>
</feature>
<gene>
    <name evidence="2" type="ORF">GCM10017557_33640</name>
</gene>
<evidence type="ECO:0000313" key="3">
    <source>
        <dbReference type="Proteomes" id="UP000516444"/>
    </source>
</evidence>
<reference evidence="2 3" key="1">
    <citation type="journal article" date="2014" name="Int. J. Syst. Evol. Microbiol.">
        <title>Complete genome sequence of Corynebacterium casei LMG S-19264T (=DSM 44701T), isolated from a smear-ripened cheese.</title>
        <authorList>
            <consortium name="US DOE Joint Genome Institute (JGI-PGF)"/>
            <person name="Walter F."/>
            <person name="Albersmeier A."/>
            <person name="Kalinowski J."/>
            <person name="Ruckert C."/>
        </authorList>
    </citation>
    <scope>NUCLEOTIDE SEQUENCE [LARGE SCALE GENOMIC DNA]</scope>
    <source>
        <strain evidence="2 3">JCM 4677</strain>
    </source>
</reference>
<evidence type="ECO:0008006" key="4">
    <source>
        <dbReference type="Google" id="ProtNLM"/>
    </source>
</evidence>
<dbReference type="Proteomes" id="UP000516444">
    <property type="component" value="Chromosome"/>
</dbReference>
<proteinExistence type="predicted"/>
<feature type="region of interest" description="Disordered" evidence="1">
    <location>
        <begin position="309"/>
        <end position="349"/>
    </location>
</feature>
<dbReference type="InterPro" id="IPR025855">
    <property type="entry name" value="Replic_Relax"/>
</dbReference>
<keyword evidence="3" id="KW-1185">Reference proteome</keyword>
<dbReference type="KEGG" id="sgm:GCM10017557_33640"/>
<dbReference type="EMBL" id="AP023440">
    <property type="protein sequence ID" value="BCL28505.1"/>
    <property type="molecule type" value="Genomic_DNA"/>
</dbReference>
<sequence>MITNPTPQRSLRGHRPPRISQRDATISGYTARLATRLTERDRWLARMLYEHRVLTTHQIAEMAWPSVRAANMRLLRLYQWRVIDRFQPFLTYGTAPMHYVLDLAGAALLAREEGLDLRDLDYRHDRATGIAYSLHLAHTVGTNGFFSALTERSRRPDATGQLATWWSETRCTKHFGDIVRPDAYGLWHEHTPTRTAFEWFLEFDFGTERPDRVGRKLAGYAKLATTTGITTPILFWVPTARRETRVRRALSAALTSLDDPSLVPVATSSADFLDDQHNDPAAARWQPLDARQPAPQRLRLAELGSAWPHLPPLAASSTDPTQAGSTDPAGALLPPTPLPPDPSDRRTPR</sequence>
<name>A0A7G1P618_9ACTN</name>
<evidence type="ECO:0000313" key="2">
    <source>
        <dbReference type="EMBL" id="BCL28505.1"/>
    </source>
</evidence>
<organism evidence="2 3">
    <name type="scientific">Streptomyces aurantiacus</name>
    <dbReference type="NCBI Taxonomy" id="47760"/>
    <lineage>
        <taxon>Bacteria</taxon>
        <taxon>Bacillati</taxon>
        <taxon>Actinomycetota</taxon>
        <taxon>Actinomycetes</taxon>
        <taxon>Kitasatosporales</taxon>
        <taxon>Streptomycetaceae</taxon>
        <taxon>Streptomyces</taxon>
        <taxon>Streptomyces aurantiacus group</taxon>
    </lineage>
</organism>
<accession>A0A7G1P618</accession>
<dbReference type="RefSeq" id="WP_190850774.1">
    <property type="nucleotide sequence ID" value="NZ_AP023440.1"/>
</dbReference>
<protein>
    <recommendedName>
        <fullName evidence="4">Replication-relaxation</fullName>
    </recommendedName>
</protein>